<organism evidence="2 3">
    <name type="scientific">Somion occarium</name>
    <dbReference type="NCBI Taxonomy" id="3059160"/>
    <lineage>
        <taxon>Eukaryota</taxon>
        <taxon>Fungi</taxon>
        <taxon>Dikarya</taxon>
        <taxon>Basidiomycota</taxon>
        <taxon>Agaricomycotina</taxon>
        <taxon>Agaricomycetes</taxon>
        <taxon>Polyporales</taxon>
        <taxon>Cerrenaceae</taxon>
        <taxon>Somion</taxon>
    </lineage>
</organism>
<evidence type="ECO:0000313" key="3">
    <source>
        <dbReference type="Proteomes" id="UP001497453"/>
    </source>
</evidence>
<dbReference type="Proteomes" id="UP001497453">
    <property type="component" value="Chromosome 1"/>
</dbReference>
<protein>
    <submittedName>
        <fullName evidence="2">Uncharacterized protein</fullName>
    </submittedName>
</protein>
<keyword evidence="3" id="KW-1185">Reference proteome</keyword>
<keyword evidence="1" id="KW-0472">Membrane</keyword>
<sequence>MDPVMNQNSAISSTTEPQVFMGSFKLHNALIVLFASFTILIRLLQVITDYLHVPRSLLPERRVSRIHECGPLDVRDTFEEGFHHEVLRHIPVTIQQERRHGDLWDSVDDGPIVAKPDEYRNISSRPWAWLGKLTEHWQQWCHHGVRR</sequence>
<evidence type="ECO:0000313" key="2">
    <source>
        <dbReference type="EMBL" id="CAL1697317.1"/>
    </source>
</evidence>
<name>A0ABP1CTA4_9APHY</name>
<reference evidence="3" key="1">
    <citation type="submission" date="2024-04" db="EMBL/GenBank/DDBJ databases">
        <authorList>
            <person name="Shaw F."/>
            <person name="Minotto A."/>
        </authorList>
    </citation>
    <scope>NUCLEOTIDE SEQUENCE [LARGE SCALE GENOMIC DNA]</scope>
</reference>
<dbReference type="EMBL" id="OZ037944">
    <property type="protein sequence ID" value="CAL1697317.1"/>
    <property type="molecule type" value="Genomic_DNA"/>
</dbReference>
<accession>A0ABP1CTA4</accession>
<keyword evidence="1" id="KW-1133">Transmembrane helix</keyword>
<keyword evidence="1" id="KW-0812">Transmembrane</keyword>
<evidence type="ECO:0000256" key="1">
    <source>
        <dbReference type="SAM" id="Phobius"/>
    </source>
</evidence>
<feature type="transmembrane region" description="Helical" evidence="1">
    <location>
        <begin position="29"/>
        <end position="52"/>
    </location>
</feature>
<proteinExistence type="predicted"/>
<gene>
    <name evidence="2" type="ORF">GFSPODELE1_LOCUS1595</name>
</gene>